<dbReference type="EMBL" id="VICG01000008">
    <property type="protein sequence ID" value="KAA8569215.1"/>
    <property type="molecule type" value="Genomic_DNA"/>
</dbReference>
<evidence type="ECO:0000313" key="1">
    <source>
        <dbReference type="EMBL" id="KAA8569215.1"/>
    </source>
</evidence>
<keyword evidence="2" id="KW-1185">Reference proteome</keyword>
<accession>A0A5M9JQH6</accession>
<organism evidence="1 2">
    <name type="scientific">Monilinia fructicola</name>
    <name type="common">Brown rot fungus</name>
    <name type="synonym">Ciboria fructicola</name>
    <dbReference type="NCBI Taxonomy" id="38448"/>
    <lineage>
        <taxon>Eukaryota</taxon>
        <taxon>Fungi</taxon>
        <taxon>Dikarya</taxon>
        <taxon>Ascomycota</taxon>
        <taxon>Pezizomycotina</taxon>
        <taxon>Leotiomycetes</taxon>
        <taxon>Helotiales</taxon>
        <taxon>Sclerotiniaceae</taxon>
        <taxon>Monilinia</taxon>
    </lineage>
</organism>
<gene>
    <name evidence="1" type="ORF">EYC84_000882</name>
</gene>
<dbReference type="VEuPathDB" id="FungiDB:MFRU_004g00640"/>
<reference evidence="1 2" key="1">
    <citation type="submission" date="2019-06" db="EMBL/GenBank/DDBJ databases">
        <title>Genome Sequence of the Brown Rot Fungal Pathogen Monilinia fructicola.</title>
        <authorList>
            <person name="De Miccolis Angelini R.M."/>
            <person name="Landi L."/>
            <person name="Abate D."/>
            <person name="Pollastro S."/>
            <person name="Romanazzi G."/>
            <person name="Faretra F."/>
        </authorList>
    </citation>
    <scope>NUCLEOTIDE SEQUENCE [LARGE SCALE GENOMIC DNA]</scope>
    <source>
        <strain evidence="1 2">Mfrc123</strain>
    </source>
</reference>
<name>A0A5M9JQH6_MONFR</name>
<dbReference type="AlphaFoldDB" id="A0A5M9JQH6"/>
<dbReference type="GO" id="GO:0000724">
    <property type="term" value="P:double-strand break repair via homologous recombination"/>
    <property type="evidence" value="ECO:0007669"/>
    <property type="project" value="TreeGrafter"/>
</dbReference>
<sequence>MQFMDDYVSPLDRTITSVFRDSVRQILHDGPFPVEVTTNHLFIERLTKCWAQLVSILIKFGLYSPKVFLTAGVNAVFEGRGQSHYSLVAWPLFLGELLQHAKLLQSDISDFDVGLEWLVAVSKPQHELYWENAFTYQLSKQGHFLFSDAVSTIQKIFSDKALLASTFGNATREMIKTKFSHLLSSTMLSMQHHLQKLQSSNAVSHEAYVNFVQEIISQIRSHCSDICPPPEFFFRRSPAYWPPETDPTLYLAGLTSYTLQLSSQQDKPRNGLIYYLWNGLRNSLSATEALYSYINRISKGAQQSNMLEFLLTDIVPSALEVAFENESGWLACEVYLVAVSRAFDRFPSSGHPVRKIMGPIQTLLQQMFNGICSHYGRLAIVFWRACRPHLFNLNNSPGDNSMNEVFEYFDDFVEAATACFKKNQDIDIRFKHFDIGKVGNDIAMKEMAREVQNNWRVNVAHGGVDVRMNDGTVVNHNFTNGPLDLREVLEGLLPDPDVQIAGASLDCYF</sequence>
<dbReference type="InterPro" id="IPR019021">
    <property type="entry name" value="Mms22"/>
</dbReference>
<dbReference type="GO" id="GO:0035361">
    <property type="term" value="C:Cul8-RING ubiquitin ligase complex"/>
    <property type="evidence" value="ECO:0007669"/>
    <property type="project" value="TreeGrafter"/>
</dbReference>
<proteinExistence type="predicted"/>
<comment type="caution">
    <text evidence="1">The sequence shown here is derived from an EMBL/GenBank/DDBJ whole genome shotgun (WGS) entry which is preliminary data.</text>
</comment>
<dbReference type="PANTHER" id="PTHR28122:SF1">
    <property type="entry name" value="E3 UBIQUITIN-PROTEIN LIGASE SUBSTRATE RECEPTOR MMS22"/>
    <property type="match status" value="1"/>
</dbReference>
<dbReference type="GO" id="GO:0005634">
    <property type="term" value="C:nucleus"/>
    <property type="evidence" value="ECO:0007669"/>
    <property type="project" value="InterPro"/>
</dbReference>
<dbReference type="Proteomes" id="UP000322873">
    <property type="component" value="Unassembled WGS sequence"/>
</dbReference>
<dbReference type="GO" id="GO:0031297">
    <property type="term" value="P:replication fork processing"/>
    <property type="evidence" value="ECO:0007669"/>
    <property type="project" value="InterPro"/>
</dbReference>
<dbReference type="PANTHER" id="PTHR28122">
    <property type="entry name" value="E3 UBIQUITIN-PROTEIN LIGASE SUBSTRATE RECEPTOR MMS22"/>
    <property type="match status" value="1"/>
</dbReference>
<dbReference type="Pfam" id="PF09462">
    <property type="entry name" value="Mus7"/>
    <property type="match status" value="1"/>
</dbReference>
<protein>
    <submittedName>
        <fullName evidence="1">Uncharacterized protein</fullName>
    </submittedName>
</protein>
<evidence type="ECO:0000313" key="2">
    <source>
        <dbReference type="Proteomes" id="UP000322873"/>
    </source>
</evidence>